<proteinExistence type="predicted"/>
<dbReference type="WBParaSite" id="HPLM_0001174201-mRNA-1">
    <property type="protein sequence ID" value="HPLM_0001174201-mRNA-1"/>
    <property type="gene ID" value="HPLM_0001174201"/>
</dbReference>
<reference evidence="1" key="1">
    <citation type="submission" date="2017-02" db="UniProtKB">
        <authorList>
            <consortium name="WormBaseParasite"/>
        </authorList>
    </citation>
    <scope>IDENTIFICATION</scope>
</reference>
<protein>
    <submittedName>
        <fullName evidence="1">Cadherin domain-containing protein</fullName>
    </submittedName>
</protein>
<organism evidence="1">
    <name type="scientific">Haemonchus placei</name>
    <name type="common">Barber's pole worm</name>
    <dbReference type="NCBI Taxonomy" id="6290"/>
    <lineage>
        <taxon>Eukaryota</taxon>
        <taxon>Metazoa</taxon>
        <taxon>Ecdysozoa</taxon>
        <taxon>Nematoda</taxon>
        <taxon>Chromadorea</taxon>
        <taxon>Rhabditida</taxon>
        <taxon>Rhabditina</taxon>
        <taxon>Rhabditomorpha</taxon>
        <taxon>Strongyloidea</taxon>
        <taxon>Trichostrongylidae</taxon>
        <taxon>Haemonchus</taxon>
    </lineage>
</organism>
<accession>A0A0N4WKW0</accession>
<evidence type="ECO:0000313" key="1">
    <source>
        <dbReference type="WBParaSite" id="HPLM_0001174201-mRNA-1"/>
    </source>
</evidence>
<name>A0A0N4WKW0_HAEPC</name>
<dbReference type="AlphaFoldDB" id="A0A0N4WKW0"/>
<sequence>LGEDGKLSDTSTASEGSDVFMNATPLSYPIDEAVDVATWIRIDVKDESLLIDIVEMNSSTGLTGGGNSPRIPTAIVLLRRLPYPFYGN</sequence>